<dbReference type="AlphaFoldDB" id="A0AAW6B1F3"/>
<dbReference type="GeneID" id="57967707"/>
<name>A0AAW6B1F3_CLOSY</name>
<dbReference type="Gene3D" id="3.40.190.10">
    <property type="entry name" value="Periplasmic binding protein-like II"/>
    <property type="match status" value="2"/>
</dbReference>
<evidence type="ECO:0000313" key="3">
    <source>
        <dbReference type="EMBL" id="MDB2001975.1"/>
    </source>
</evidence>
<dbReference type="PROSITE" id="PS51257">
    <property type="entry name" value="PROKAR_LIPOPROTEIN"/>
    <property type="match status" value="1"/>
</dbReference>
<dbReference type="CDD" id="cd13520">
    <property type="entry name" value="PBP2_TAXI_TRAP"/>
    <property type="match status" value="1"/>
</dbReference>
<dbReference type="PANTHER" id="PTHR42941">
    <property type="entry name" value="SLL1037 PROTEIN"/>
    <property type="match status" value="1"/>
</dbReference>
<dbReference type="Proteomes" id="UP001300871">
    <property type="component" value="Unassembled WGS sequence"/>
</dbReference>
<dbReference type="NCBIfam" id="TIGR02122">
    <property type="entry name" value="TRAP_TAXI"/>
    <property type="match status" value="1"/>
</dbReference>
<reference evidence="3" key="1">
    <citation type="submission" date="2023-01" db="EMBL/GenBank/DDBJ databases">
        <title>Human gut microbiome strain richness.</title>
        <authorList>
            <person name="Chen-Liaw A."/>
        </authorList>
    </citation>
    <scope>NUCLEOTIDE SEQUENCE</scope>
    <source>
        <strain evidence="3">B1_m1001713B170214d0_201011</strain>
    </source>
</reference>
<protein>
    <submittedName>
        <fullName evidence="3">TAXI family TRAP transporter solute-binding subunit</fullName>
    </submittedName>
</protein>
<dbReference type="RefSeq" id="WP_003497230.1">
    <property type="nucleotide sequence ID" value="NZ_BAABZD010000003.1"/>
</dbReference>
<comment type="caution">
    <text evidence="3">The sequence shown here is derived from an EMBL/GenBank/DDBJ whole genome shotgun (WGS) entry which is preliminary data.</text>
</comment>
<feature type="chain" id="PRO_5044477665" evidence="2">
    <location>
        <begin position="22"/>
        <end position="356"/>
    </location>
</feature>
<gene>
    <name evidence="3" type="ORF">PM006_17395</name>
</gene>
<evidence type="ECO:0000256" key="2">
    <source>
        <dbReference type="SAM" id="SignalP"/>
    </source>
</evidence>
<dbReference type="PANTHER" id="PTHR42941:SF1">
    <property type="entry name" value="SLL1037 PROTEIN"/>
    <property type="match status" value="1"/>
</dbReference>
<dbReference type="EMBL" id="JAQLGM010000054">
    <property type="protein sequence ID" value="MDB2001975.1"/>
    <property type="molecule type" value="Genomic_DNA"/>
</dbReference>
<evidence type="ECO:0000256" key="1">
    <source>
        <dbReference type="SAM" id="MobiDB-lite"/>
    </source>
</evidence>
<keyword evidence="2" id="KW-0732">Signal</keyword>
<sequence length="356" mass="37087">MKKTGILVLMMAVLTATLSGCGSSGSAAASKADTESQKSSAGEEGASGEAAIEATDLTWGTGTLGGTIQLMGTACASVLQEKIPNMSVTVQATGGSIENCRLLASGDINIGHTTQMYDAYVGQGPFAEDGPNDKILALMDLYDVESVAIVLDKSSIQSLEDLEGKTVVLGPSGSGIASMATALMSAYGYNDSNCKMLNLANDQAVDALKDGTVDMIWGFCSAKVPASYLESLYTTVDCRALPQDPEKIKLACSESKDFFQSVIAGGTLPFVAEDYINMAAPAEQFASAAMSEDVAYTFVKTICENVDALANYYAPATCITAENALHGLPTQVPIHPGAAKYFKEAGVWDDAYTVGQ</sequence>
<dbReference type="SUPFAM" id="SSF53850">
    <property type="entry name" value="Periplasmic binding protein-like II"/>
    <property type="match status" value="1"/>
</dbReference>
<dbReference type="InterPro" id="IPR011852">
    <property type="entry name" value="TRAP_TAXI"/>
</dbReference>
<dbReference type="Pfam" id="PF16868">
    <property type="entry name" value="NMT1_3"/>
    <property type="match status" value="1"/>
</dbReference>
<proteinExistence type="predicted"/>
<feature type="signal peptide" evidence="2">
    <location>
        <begin position="1"/>
        <end position="21"/>
    </location>
</feature>
<feature type="region of interest" description="Disordered" evidence="1">
    <location>
        <begin position="27"/>
        <end position="50"/>
    </location>
</feature>
<organism evidence="3 4">
    <name type="scientific">Clostridium symbiosum</name>
    <name type="common">Bacteroides symbiosus</name>
    <dbReference type="NCBI Taxonomy" id="1512"/>
    <lineage>
        <taxon>Bacteria</taxon>
        <taxon>Bacillati</taxon>
        <taxon>Bacillota</taxon>
        <taxon>Clostridia</taxon>
        <taxon>Lachnospirales</taxon>
        <taxon>Lachnospiraceae</taxon>
        <taxon>Otoolea</taxon>
    </lineage>
</organism>
<accession>A0AAW6B1F3</accession>
<evidence type="ECO:0000313" key="4">
    <source>
        <dbReference type="Proteomes" id="UP001300871"/>
    </source>
</evidence>
<feature type="compositionally biased region" description="Low complexity" evidence="1">
    <location>
        <begin position="39"/>
        <end position="50"/>
    </location>
</feature>